<sequence>MKHPKVYLLTKKDNKYEIYFGEFSTLDGIKLLDKNLKIKFEEFGATNYKKIGFATENDIPKLESIVEFVNFLENGDYIDIIQCEIEIIGIGKLSTHDDGECCFTLDSKEMTFELIKKAAPIEYQDKILSELINNQNKYIKIDSNGNIERYFTFNDYIKNCP</sequence>
<dbReference type="AlphaFoldDB" id="H8XTW9"/>
<dbReference type="Proteomes" id="UP000007599">
    <property type="component" value="Chromosome I"/>
</dbReference>
<dbReference type="STRING" id="1094466.KQS_08820"/>
<dbReference type="KEGG" id="fin:KQS_08820"/>
<dbReference type="EMBL" id="HE774682">
    <property type="protein sequence ID" value="CCG53699.1"/>
    <property type="molecule type" value="Genomic_DNA"/>
</dbReference>
<dbReference type="PATRIC" id="fig|1094466.5.peg.1727"/>
<accession>H8XTW9</accession>
<name>H8XTW9_FLAIG</name>
<dbReference type="RefSeq" id="WP_014388818.1">
    <property type="nucleotide sequence ID" value="NC_017025.1"/>
</dbReference>
<evidence type="ECO:0000313" key="1">
    <source>
        <dbReference type="EMBL" id="CCG53699.1"/>
    </source>
</evidence>
<reference evidence="2" key="2">
    <citation type="submission" date="2012-03" db="EMBL/GenBank/DDBJ databases">
        <title>Complete genome sequence of Flavobacterium indicum GPTSA100-9T, isolated from warm spring water.</title>
        <authorList>
            <person name="Barbier P."/>
            <person name="Houel A."/>
            <person name="Loux V."/>
            <person name="Poulain J."/>
            <person name="Bernardet J.-F."/>
            <person name="Touchon M."/>
            <person name="Duchaud E."/>
        </authorList>
    </citation>
    <scope>NUCLEOTIDE SEQUENCE [LARGE SCALE GENOMIC DNA]</scope>
    <source>
        <strain evidence="2">DSM 17447 / CIP 109464 / GPTSA100-9</strain>
    </source>
</reference>
<dbReference type="HOGENOM" id="CLU_1641252_0_0_10"/>
<evidence type="ECO:0000313" key="2">
    <source>
        <dbReference type="Proteomes" id="UP000007599"/>
    </source>
</evidence>
<dbReference type="OrthoDB" id="7061405at2"/>
<protein>
    <submittedName>
        <fullName evidence="1">Uncharacterized protein</fullName>
    </submittedName>
</protein>
<organism evidence="1 2">
    <name type="scientific">Flavobacterium indicum (strain DSM 17447 / CIP 109464 / GPTSA100-9)</name>
    <dbReference type="NCBI Taxonomy" id="1094466"/>
    <lineage>
        <taxon>Bacteria</taxon>
        <taxon>Pseudomonadati</taxon>
        <taxon>Bacteroidota</taxon>
        <taxon>Flavobacteriia</taxon>
        <taxon>Flavobacteriales</taxon>
        <taxon>Flavobacteriaceae</taxon>
        <taxon>Flavobacterium</taxon>
    </lineage>
</organism>
<keyword evidence="2" id="KW-1185">Reference proteome</keyword>
<gene>
    <name evidence="1" type="ordered locus">KQS_08820</name>
</gene>
<proteinExistence type="predicted"/>
<reference evidence="1 2" key="1">
    <citation type="journal article" date="2012" name="J. Bacteriol.">
        <title>Complete Genome Sequence of Flavobacterium indicum GPSTA100-9T, Isolated from Warm Spring Water.</title>
        <authorList>
            <person name="Barbier P."/>
            <person name="Houel A."/>
            <person name="Loux V."/>
            <person name="Poulain J."/>
            <person name="Bernardet J.F."/>
            <person name="Touchon M."/>
            <person name="Duchaud E."/>
        </authorList>
    </citation>
    <scope>NUCLEOTIDE SEQUENCE [LARGE SCALE GENOMIC DNA]</scope>
    <source>
        <strain evidence="2">DSM 17447 / CIP 109464 / GPTSA100-9</strain>
    </source>
</reference>